<keyword evidence="3 6" id="KW-0732">Signal</keyword>
<name>A0A8H3B8R1_9AGAM</name>
<evidence type="ECO:0000313" key="8">
    <source>
        <dbReference type="EMBL" id="CAE6450882.1"/>
    </source>
</evidence>
<evidence type="ECO:0000256" key="6">
    <source>
        <dbReference type="SAM" id="SignalP"/>
    </source>
</evidence>
<dbReference type="InterPro" id="IPR008427">
    <property type="entry name" value="Extracellular_membr_CFEM_dom"/>
</dbReference>
<comment type="subcellular location">
    <subcellularLocation>
        <location evidence="1">Secreted</location>
    </subcellularLocation>
</comment>
<evidence type="ECO:0000313" key="9">
    <source>
        <dbReference type="Proteomes" id="UP000663853"/>
    </source>
</evidence>
<feature type="domain" description="CFEM" evidence="7">
    <location>
        <begin position="56"/>
        <end position="169"/>
    </location>
</feature>
<organism evidence="8 9">
    <name type="scientific">Rhizoctonia solani</name>
    <dbReference type="NCBI Taxonomy" id="456999"/>
    <lineage>
        <taxon>Eukaryota</taxon>
        <taxon>Fungi</taxon>
        <taxon>Dikarya</taxon>
        <taxon>Basidiomycota</taxon>
        <taxon>Agaricomycotina</taxon>
        <taxon>Agaricomycetes</taxon>
        <taxon>Cantharellales</taxon>
        <taxon>Ceratobasidiaceae</taxon>
        <taxon>Rhizoctonia</taxon>
    </lineage>
</organism>
<evidence type="ECO:0000256" key="5">
    <source>
        <dbReference type="SAM" id="MobiDB-lite"/>
    </source>
</evidence>
<feature type="compositionally biased region" description="Polar residues" evidence="5">
    <location>
        <begin position="18"/>
        <end position="51"/>
    </location>
</feature>
<proteinExistence type="predicted"/>
<comment type="caution">
    <text evidence="8">The sequence shown here is derived from an EMBL/GenBank/DDBJ whole genome shotgun (WGS) entry which is preliminary data.</text>
</comment>
<accession>A0A8H3B8R1</accession>
<evidence type="ECO:0000256" key="4">
    <source>
        <dbReference type="ARBA" id="ARBA00023157"/>
    </source>
</evidence>
<evidence type="ECO:0000259" key="7">
    <source>
        <dbReference type="PROSITE" id="PS52012"/>
    </source>
</evidence>
<feature type="signal peptide" evidence="6">
    <location>
        <begin position="1"/>
        <end position="19"/>
    </location>
</feature>
<keyword evidence="4" id="KW-1015">Disulfide bond</keyword>
<gene>
    <name evidence="8" type="ORF">RDB_LOCUS49634</name>
</gene>
<feature type="chain" id="PRO_5034591937" description="CFEM domain-containing protein" evidence="6">
    <location>
        <begin position="20"/>
        <end position="266"/>
    </location>
</feature>
<sequence length="266" mass="26292">MRIASILALTLAMRVVAQSASTTPDVTPELSTRIISTESEPPVSHTPTPTISDPGITETTTSTTTTPPTSTSTAPPPIGGGATCVQSCLAKAATQAGCKNSADVPCICQSGVYINTAQGCFSTSACENADVQSAIGDYGTVCRNGNPSSESNQSSRSISSASSRTRRYSGSLSVVTTQTLVVTSGAVITLSGGSATTVSSGFTTTRTGQAGDFATGGPFAPEPGATEAAGNGAAGNGAPKVHPVAWNHGGILVALGVVGGALVLVL</sequence>
<dbReference type="Pfam" id="PF05730">
    <property type="entry name" value="CFEM"/>
    <property type="match status" value="1"/>
</dbReference>
<dbReference type="GO" id="GO:0005576">
    <property type="term" value="C:extracellular region"/>
    <property type="evidence" value="ECO:0007669"/>
    <property type="project" value="UniProtKB-SubCell"/>
</dbReference>
<dbReference type="Proteomes" id="UP000663853">
    <property type="component" value="Unassembled WGS sequence"/>
</dbReference>
<feature type="compositionally biased region" description="Low complexity" evidence="5">
    <location>
        <begin position="54"/>
        <end position="73"/>
    </location>
</feature>
<dbReference type="EMBL" id="CAJMXA010001090">
    <property type="protein sequence ID" value="CAE6450882.1"/>
    <property type="molecule type" value="Genomic_DNA"/>
</dbReference>
<dbReference type="PROSITE" id="PS52012">
    <property type="entry name" value="CFEM"/>
    <property type="match status" value="1"/>
</dbReference>
<feature type="region of interest" description="Disordered" evidence="5">
    <location>
        <begin position="18"/>
        <end position="77"/>
    </location>
</feature>
<dbReference type="AlphaFoldDB" id="A0A8H3B8R1"/>
<evidence type="ECO:0000256" key="2">
    <source>
        <dbReference type="ARBA" id="ARBA00022525"/>
    </source>
</evidence>
<evidence type="ECO:0000256" key="1">
    <source>
        <dbReference type="ARBA" id="ARBA00004613"/>
    </source>
</evidence>
<keyword evidence="2" id="KW-0964">Secreted</keyword>
<protein>
    <recommendedName>
        <fullName evidence="7">CFEM domain-containing protein</fullName>
    </recommendedName>
</protein>
<evidence type="ECO:0000256" key="3">
    <source>
        <dbReference type="ARBA" id="ARBA00022729"/>
    </source>
</evidence>
<reference evidence="8" key="1">
    <citation type="submission" date="2021-01" db="EMBL/GenBank/DDBJ databases">
        <authorList>
            <person name="Kaushik A."/>
        </authorList>
    </citation>
    <scope>NUCLEOTIDE SEQUENCE</scope>
    <source>
        <strain evidence="8">AG6-10EEA</strain>
    </source>
</reference>